<dbReference type="GeneID" id="18564134"/>
<dbReference type="EMBL" id="GU580943">
    <property type="protein sequence ID" value="ADD81128.1"/>
    <property type="molecule type" value="Genomic_DNA"/>
</dbReference>
<dbReference type="KEGG" id="vg:18564134"/>
<reference evidence="1 2" key="1">
    <citation type="journal article" date="2011" name="Appl. Environ. Microbiol.">
        <title>Genomic and functional analyses of Rhodococcus equi phages ReqiPepy6, ReqiPoco6, ReqiPine5, and ReqiDocB7.</title>
        <authorList>
            <person name="Summer E.J."/>
            <person name="Liu M."/>
            <person name="Gill J.J."/>
            <person name="Grant M."/>
            <person name="Chan-Cortes T.N."/>
            <person name="Ferguson L."/>
            <person name="Janes C."/>
            <person name="Lange K."/>
            <person name="Bertoli M."/>
            <person name="Moore C."/>
            <person name="Orchard R.C."/>
            <person name="Cohen N."/>
            <person name="Young R."/>
        </authorList>
    </citation>
    <scope>NUCLEOTIDE SEQUENCE [LARGE SCALE GENOMIC DNA]</scope>
</reference>
<gene>
    <name evidence="1" type="ORF">ReqiPine5gene23</name>
</gene>
<dbReference type="Proteomes" id="UP000001504">
    <property type="component" value="Segment"/>
</dbReference>
<dbReference type="OrthoDB" id="12517at10239"/>
<protein>
    <submittedName>
        <fullName evidence="1">Gp23</fullName>
    </submittedName>
</protein>
<dbReference type="RefSeq" id="YP_009016204.1">
    <property type="nucleotide sequence ID" value="NC_023722.1"/>
</dbReference>
<accession>D4P7Z8</accession>
<name>D4P7Z8_9CAUD</name>
<evidence type="ECO:0000313" key="1">
    <source>
        <dbReference type="EMBL" id="ADD81128.1"/>
    </source>
</evidence>
<evidence type="ECO:0000313" key="2">
    <source>
        <dbReference type="Proteomes" id="UP000001504"/>
    </source>
</evidence>
<organism evidence="1 2">
    <name type="scientific">Rhodococcus phage ReqiPine5</name>
    <dbReference type="NCBI Taxonomy" id="691963"/>
    <lineage>
        <taxon>Viruses</taxon>
        <taxon>Duplodnaviria</taxon>
        <taxon>Heunggongvirae</taxon>
        <taxon>Uroviricota</taxon>
        <taxon>Caudoviricetes</taxon>
        <taxon>Caudoviricetes incertae sedis</taxon>
        <taxon>Reqipinevirus</taxon>
        <taxon>Reqipinevirus reqipine5</taxon>
    </lineage>
</organism>
<proteinExistence type="predicted"/>
<sequence length="176" mass="18972">MHDPLSCAVDHTIYSLKRLFANDSPDPPLGGGTDDVKFFHADEIPLAWFNAHLGGDCDDADPFIWVRVISRYKSSNFPAPDLGGACSQNAAEIEVGIGRCSYLGEDGDVDFDKLRTEANISLDDSRRIEKALCLASARMLKAGNQCANNTARDIVVPIGPDGGVVGWSASIYVQLD</sequence>
<keyword evidence="2" id="KW-1185">Reference proteome</keyword>